<dbReference type="InterPro" id="IPR003343">
    <property type="entry name" value="Big_2"/>
</dbReference>
<feature type="domain" description="BIG2" evidence="2">
    <location>
        <begin position="316"/>
        <end position="390"/>
    </location>
</feature>
<dbReference type="InterPro" id="IPR041498">
    <property type="entry name" value="Big_6"/>
</dbReference>
<reference evidence="3 4" key="1">
    <citation type="submission" date="2020-03" db="EMBL/GenBank/DDBJ databases">
        <title>Soil Listeria distribution.</title>
        <authorList>
            <person name="Liao J."/>
            <person name="Wiedmann M."/>
        </authorList>
    </citation>
    <scope>NUCLEOTIDE SEQUENCE [LARGE SCALE GENOMIC DNA]</scope>
    <source>
        <strain evidence="3 4">FSL L7-1523</strain>
    </source>
</reference>
<feature type="domain" description="BIG2" evidence="2">
    <location>
        <begin position="156"/>
        <end position="230"/>
    </location>
</feature>
<evidence type="ECO:0000256" key="1">
    <source>
        <dbReference type="SAM" id="SignalP"/>
    </source>
</evidence>
<feature type="domain" description="BIG2" evidence="2">
    <location>
        <begin position="789"/>
        <end position="863"/>
    </location>
</feature>
<dbReference type="Proteomes" id="UP000564536">
    <property type="component" value="Unassembled WGS sequence"/>
</dbReference>
<comment type="caution">
    <text evidence="3">The sequence shown here is derived from an EMBL/GenBank/DDBJ whole genome shotgun (WGS) entry which is preliminary data.</text>
</comment>
<evidence type="ECO:0000259" key="2">
    <source>
        <dbReference type="SMART" id="SM00635"/>
    </source>
</evidence>
<feature type="domain" description="BIG2" evidence="2">
    <location>
        <begin position="1118"/>
        <end position="1192"/>
    </location>
</feature>
<feature type="signal peptide" evidence="1">
    <location>
        <begin position="1"/>
        <end position="29"/>
    </location>
</feature>
<accession>A0A841ZB90</accession>
<dbReference type="SMART" id="SM00635">
    <property type="entry name" value="BID_2"/>
    <property type="match status" value="7"/>
</dbReference>
<dbReference type="NCBIfam" id="NF033510">
    <property type="entry name" value="Ca_tandemer"/>
    <property type="match status" value="2"/>
</dbReference>
<dbReference type="Pfam" id="PF17936">
    <property type="entry name" value="Big_6"/>
    <property type="match status" value="9"/>
</dbReference>
<dbReference type="EMBL" id="JAARRL010000032">
    <property type="protein sequence ID" value="MBC1501862.1"/>
    <property type="molecule type" value="Genomic_DNA"/>
</dbReference>
<gene>
    <name evidence="3" type="ORF">HB943_14775</name>
</gene>
<name>A0A841ZB90_9LIST</name>
<keyword evidence="1" id="KW-0732">Signal</keyword>
<dbReference type="InterPro" id="IPR008964">
    <property type="entry name" value="Invasin/intimin_cell_adhesion"/>
</dbReference>
<organism evidence="3 4">
    <name type="scientific">Listeria weihenstephanensis</name>
    <dbReference type="NCBI Taxonomy" id="1006155"/>
    <lineage>
        <taxon>Bacteria</taxon>
        <taxon>Bacillati</taxon>
        <taxon>Bacillota</taxon>
        <taxon>Bacilli</taxon>
        <taxon>Bacillales</taxon>
        <taxon>Listeriaceae</taxon>
        <taxon>Listeria</taxon>
    </lineage>
</organism>
<dbReference type="Gene3D" id="2.60.40.10">
    <property type="entry name" value="Immunoglobulins"/>
    <property type="match status" value="7"/>
</dbReference>
<feature type="chain" id="PRO_5032587310" description="BIG2 domain-containing protein" evidence="1">
    <location>
        <begin position="30"/>
        <end position="1958"/>
    </location>
</feature>
<protein>
    <recommendedName>
        <fullName evidence="2">BIG2 domain-containing protein</fullName>
    </recommendedName>
</protein>
<feature type="domain" description="BIG2" evidence="2">
    <location>
        <begin position="633"/>
        <end position="707"/>
    </location>
</feature>
<feature type="domain" description="BIG2" evidence="2">
    <location>
        <begin position="471"/>
        <end position="545"/>
    </location>
</feature>
<dbReference type="SUPFAM" id="SSF49373">
    <property type="entry name" value="Invasin/intimin cell-adhesion fragments"/>
    <property type="match status" value="7"/>
</dbReference>
<evidence type="ECO:0000313" key="3">
    <source>
        <dbReference type="EMBL" id="MBC1501862.1"/>
    </source>
</evidence>
<dbReference type="RefSeq" id="WP_185427271.1">
    <property type="nucleotide sequence ID" value="NZ_JAARRL010000032.1"/>
</dbReference>
<feature type="domain" description="BIG2" evidence="2">
    <location>
        <begin position="957"/>
        <end position="1045"/>
    </location>
</feature>
<dbReference type="Pfam" id="PF20622">
    <property type="entry name" value="Big_15"/>
    <property type="match status" value="5"/>
</dbReference>
<proteinExistence type="predicted"/>
<dbReference type="InterPro" id="IPR046746">
    <property type="entry name" value="Big_15"/>
</dbReference>
<dbReference type="Pfam" id="PF02368">
    <property type="entry name" value="Big_2"/>
    <property type="match status" value="7"/>
</dbReference>
<evidence type="ECO:0000313" key="4">
    <source>
        <dbReference type="Proteomes" id="UP000564536"/>
    </source>
</evidence>
<sequence>MKFSKIGKLFLVALVGCSQLLAGNMTAFASTMGENVSTSSTQTRAIEPKEKNIKKVSTSTVPDDKAFRATGGAEDNPITLDSIIFDDTTVVSGKTPKGEAVAINSVNKEFLGQEYVDKNGRFSITIKPQKAGTELLILGITDGGMWVSLVRTIVQKKATITIPNAEKTGVVGKTQQLSAQTTPSGEAVTWSSSNSKVATVNSNGLVTYLSEGTVVITAKLSNGATATVTIKVEKGKPQPPKVPSAIHDVTGSATGTAGANEKVIASVNGKEIGSTTANKDGQFTINFPEQSAGTVVDFFAEAANGAKSDATKKTVVIATIKINEAATSSFAGKGINLTTTTTPKDAKVTWSSSDDKLATVSAAGAVTLKEAGKVTITAKLANGQSATVTITIMGIPKVSTPLYDVTTEVSGTASEGAVVAYVDGEEIGRALAGSDGTFTMTIPEQAAGTTVSFVAANEAGESSDAQDIEVQASSIVINETGKTGFVNDTLQLTATTTPVGQAVTWSTTNAKVATVDAKTGLVTFKAVGAVVIKATLKSGKSSQITMTVTNKVIEPPKVTTPIYEDSTQASGTAPTPGKVVAKDKDGNVLGEATVAEDGNFTVTFDKQPAGSTIEFIAKDEKANESKPIEAEVLATTITINETLTSGFVGRTASLTTTTTPKDAKVTWTSSDSKIATVSATGVVTFEAEGTVTITAKLASGKADTVTIAVQDGPKVTTPIYDVTMSVSGTALTPGTVTAYVAGNPIGIAMVGTDGTFTVTIPVQKPGTVISFTAKDADNKESNPTDVTVKASTVTINEAIKTGYIQDTAQLTTTTTPAGQAVTWSTSDASVATVSSTGLVTYKAAGDVTITATLKNGQKASVTIAVTKQLLTVNAPVITTAPIYDVTTTIEGTAKEAGESKAITVTAYVLGLQVGTADVQADGTFTMKLPEQVAGSMISFVAEDKRENLSAPKNVIVVSSSVKIQEKPTSAFVKETQQLTATTTPAGQKVTWTTSDAKVATVSETGLVTYLSVGSVVIKASLPNESYAQVAIDVTKKVIDAPVVTTPIYDNTTKVSGTAPTPGKVVAKDKDGKVLGEATVGADGKFTLSFDKQPAGSTIAFIAQDEKTNESTPTNVGVIASTVVINEKVTTGKVGDTQALTATTTPKGQTVVWASSDESIAKVDVNGLVTFVGKGKVTITVTLENSHTATDTVVFDVKEKVYTLTANEYTVGETTITGSYDQEATKVVLYVDGKAMKNSALDPATMTYKVVAKSFITNASQKVEMVMSKGTTELKRVVVKVIDATAKPTIKPVKDTDTSISGTAPADSTITIQVDGKTIGTGTANGSGEYTITIPTQVADTVLQVTAKEGNKPASEAATTTVISNKTVAPTVNPVENRDTSVSGTAPANSTVTIQVDGKTIGTGTADGKGNYTITIPAQTIGTVVSVTAKEGAKQASEAVTTTVFGDDVAVKPNEYNVDSDSYVTGTVGKDVHKVRVYVNGKAINNLTVKNGTFKAYLRSYVTSIEDEVRVVSIDAAGDERETVDVNLVYNNVVLTADTFTIGTDEYVKGKIDTRAKNAVLFDTDTNTALRQVAVSGGTYQISAIDLIQTTTTNYAVVAKQGKKEMKRVKVDVKQLATQDYTLTAQDYTLGEATITGVYDKEATKVVLYVDGVAKKNSALDATTMTYAVLAKSFVTSTTQKVEMVMSKGTKELKRIVVHVKEPAANAYTLTADDYALGDALITGTYDKEATKVVLYVDGVVKKNSALDAGKMTYAVAAKSFIKNTTQKVEMVMSKGTKELKRVVVTVKEAPANNYILTANNYTMEEVAVTGTYDKEATKVVLYVDGVAKKNSVLDPAAMTYSVEAKAFITDTSQKVEMVMSKGTTELKRVTVNVSKIYMLTADPYTLGEAYATGTYDKEATKVVLYVDGVAKKNSALDTTNMTYRVAAKGLVTSKTQKVEMVMSKGTKELARIKVTVQE</sequence>
<dbReference type="Gene3D" id="2.60.40.1080">
    <property type="match status" value="7"/>
</dbReference>
<dbReference type="InterPro" id="IPR013783">
    <property type="entry name" value="Ig-like_fold"/>
</dbReference>